<dbReference type="InterPro" id="IPR054339">
    <property type="entry name" value="GMT_wHTH"/>
</dbReference>
<dbReference type="Pfam" id="PF22560">
    <property type="entry name" value="GMT-wHTH"/>
    <property type="match status" value="1"/>
</dbReference>
<comment type="caution">
    <text evidence="2">The sequence shown here is derived from an EMBL/GenBank/DDBJ whole genome shotgun (WGS) entry which is preliminary data.</text>
</comment>
<proteinExistence type="predicted"/>
<feature type="domain" description="GMT-like wHTH" evidence="1">
    <location>
        <begin position="305"/>
        <end position="361"/>
    </location>
</feature>
<evidence type="ECO:0000313" key="3">
    <source>
        <dbReference type="Proteomes" id="UP000282184"/>
    </source>
</evidence>
<dbReference type="NCBIfam" id="TIGR04474">
    <property type="entry name" value="tcm_partner"/>
    <property type="match status" value="1"/>
</dbReference>
<evidence type="ECO:0000259" key="1">
    <source>
        <dbReference type="Pfam" id="PF22560"/>
    </source>
</evidence>
<dbReference type="AlphaFoldDB" id="A0A3S0JJN2"/>
<gene>
    <name evidence="2" type="primary">tcmP</name>
    <name evidence="2" type="ORF">EJV47_05025</name>
</gene>
<keyword evidence="3" id="KW-1185">Reference proteome</keyword>
<dbReference type="Proteomes" id="UP000282184">
    <property type="component" value="Unassembled WGS sequence"/>
</dbReference>
<dbReference type="OrthoDB" id="275124at2"/>
<dbReference type="InterPro" id="IPR031009">
    <property type="entry name" value="Tcm_partner"/>
</dbReference>
<dbReference type="EMBL" id="RXOF01000002">
    <property type="protein sequence ID" value="RTQ52379.1"/>
    <property type="molecule type" value="Genomic_DNA"/>
</dbReference>
<name>A0A3S0JJN2_9BACT</name>
<dbReference type="RefSeq" id="WP_126692034.1">
    <property type="nucleotide sequence ID" value="NZ_RXOF01000002.1"/>
</dbReference>
<sequence length="384" mass="43816">MSKSTQSTRQILAEHSAAKVNVLTYYLGIYLSILGKVPAIRRVHLFDLMCGEGEYADGRQGSALAGPQQVLRYFTDYPNESLHVTYILNDAGMSDIDPSRRKIDRVEERVSQLVFPATPDGQPRITLHYRALPCDRVMQQAIDRVQRLSAFEEKALLFIDPWGYKDIRIADLRAALVGGQSEVLLFLPTEMMYRFANKAYHDDFSGGEALQQWLKEVFPEQLPRFANVHDFINQLRHRLQNRLEVPYSSRFTLETAGHNTYSLFFFTSNRRGLEKMLEAQWMQDPTAGSGHRLEQTFTLFKPGELENYPAKLVAYLAAAPSRTNEDLLEFGLAEGFLPKHTNEVLRKLQATGRLHVSASDGQNMRKGAFYLNNPDRMVRFSLTS</sequence>
<accession>A0A3S0JJN2</accession>
<protein>
    <submittedName>
        <fullName evidence="2">Three-Cys-motif partner protein TcmP</fullName>
    </submittedName>
</protein>
<organism evidence="2 3">
    <name type="scientific">Hymenobacter gummosus</name>
    <dbReference type="NCBI Taxonomy" id="1776032"/>
    <lineage>
        <taxon>Bacteria</taxon>
        <taxon>Pseudomonadati</taxon>
        <taxon>Bacteroidota</taxon>
        <taxon>Cytophagia</taxon>
        <taxon>Cytophagales</taxon>
        <taxon>Hymenobacteraceae</taxon>
        <taxon>Hymenobacter</taxon>
    </lineage>
</organism>
<reference evidence="2 3" key="1">
    <citation type="submission" date="2018-12" db="EMBL/GenBank/DDBJ databases">
        <title>Hymenobacter gummosus sp. nov., isolated from a spring.</title>
        <authorList>
            <person name="Nie L."/>
        </authorList>
    </citation>
    <scope>NUCLEOTIDE SEQUENCE [LARGE SCALE GENOMIC DNA]</scope>
    <source>
        <strain evidence="2 3">KCTC 52166</strain>
    </source>
</reference>
<evidence type="ECO:0000313" key="2">
    <source>
        <dbReference type="EMBL" id="RTQ52379.1"/>
    </source>
</evidence>